<dbReference type="Proteomes" id="UP000269154">
    <property type="component" value="Unassembled WGS sequence"/>
</dbReference>
<evidence type="ECO:0000313" key="3">
    <source>
        <dbReference type="EMBL" id="RQH32081.1"/>
    </source>
</evidence>
<evidence type="ECO:0000259" key="2">
    <source>
        <dbReference type="Pfam" id="PF07282"/>
    </source>
</evidence>
<gene>
    <name evidence="3" type="ORF">D5R40_22510</name>
</gene>
<reference evidence="3 4" key="1">
    <citation type="journal article" date="2018" name="ACS Chem. Biol.">
        <title>Ketoreductase domain dysfunction expands chemodiversity: malyngamide biosynthesis in the cyanobacterium Okeania hirsuta.</title>
        <authorList>
            <person name="Moss N.A."/>
            <person name="Leao T."/>
            <person name="Rankin M."/>
            <person name="McCullough T.M."/>
            <person name="Qu P."/>
            <person name="Korobeynikov A."/>
            <person name="Smith J.L."/>
            <person name="Gerwick L."/>
            <person name="Gerwick W.H."/>
        </authorList>
    </citation>
    <scope>NUCLEOTIDE SEQUENCE [LARGE SCALE GENOMIC DNA]</scope>
    <source>
        <strain evidence="3 4">PAB10Feb10-1</strain>
    </source>
</reference>
<dbReference type="InterPro" id="IPR010095">
    <property type="entry name" value="Cas12f1-like_TNB"/>
</dbReference>
<comment type="caution">
    <text evidence="3">The sequence shown here is derived from an EMBL/GenBank/DDBJ whole genome shotgun (WGS) entry which is preliminary data.</text>
</comment>
<name>A0A3N6QCM3_9CYAN</name>
<proteinExistence type="predicted"/>
<dbReference type="OrthoDB" id="468480at2"/>
<sequence>MVKPVVDVSVIFLEDLQIVNLVRRCQAKLGKNRQFLPNGQSAKSGLNKSLQDAATYQFLEVLEYVAWKLGKKIIKVDPKGTSQHCWECLNQVPKSLSERFAPRHERHSCPKCGQELDRDYNSALLIQKIGLLSTQGEDITSVKTAVKASLAEESLALP</sequence>
<dbReference type="GO" id="GO:0003677">
    <property type="term" value="F:DNA binding"/>
    <property type="evidence" value="ECO:0007669"/>
    <property type="project" value="UniProtKB-KW"/>
</dbReference>
<dbReference type="EMBL" id="RCBY01000157">
    <property type="protein sequence ID" value="RQH32081.1"/>
    <property type="molecule type" value="Genomic_DNA"/>
</dbReference>
<dbReference type="Pfam" id="PF07282">
    <property type="entry name" value="Cas12f1-like_TNB"/>
    <property type="match status" value="1"/>
</dbReference>
<keyword evidence="1" id="KW-0238">DNA-binding</keyword>
<evidence type="ECO:0000256" key="1">
    <source>
        <dbReference type="ARBA" id="ARBA00023125"/>
    </source>
</evidence>
<protein>
    <recommendedName>
        <fullName evidence="2">Cas12f1-like TNB domain-containing protein</fullName>
    </recommendedName>
</protein>
<evidence type="ECO:0000313" key="4">
    <source>
        <dbReference type="Proteomes" id="UP000269154"/>
    </source>
</evidence>
<feature type="domain" description="Cas12f1-like TNB" evidence="2">
    <location>
        <begin position="56"/>
        <end position="126"/>
    </location>
</feature>
<organism evidence="3 4">
    <name type="scientific">Okeania hirsuta</name>
    <dbReference type="NCBI Taxonomy" id="1458930"/>
    <lineage>
        <taxon>Bacteria</taxon>
        <taxon>Bacillati</taxon>
        <taxon>Cyanobacteriota</taxon>
        <taxon>Cyanophyceae</taxon>
        <taxon>Oscillatoriophycideae</taxon>
        <taxon>Oscillatoriales</taxon>
        <taxon>Microcoleaceae</taxon>
        <taxon>Okeania</taxon>
    </lineage>
</organism>
<accession>A0A3N6QCM3</accession>
<dbReference type="AlphaFoldDB" id="A0A3N6QCM3"/>
<keyword evidence="4" id="KW-1185">Reference proteome</keyword>